<dbReference type="GeneID" id="9097585"/>
<gene>
    <name evidence="1" type="ORF">PAAG_11736</name>
</gene>
<dbReference type="OrthoDB" id="10504497at2759"/>
<dbReference type="Proteomes" id="UP000002059">
    <property type="component" value="Partially assembled WGS sequence"/>
</dbReference>
<reference evidence="1 2" key="1">
    <citation type="journal article" date="2011" name="PLoS Genet.">
        <title>Comparative genomic analysis of human fungal pathogens causing paracoccidioidomycosis.</title>
        <authorList>
            <person name="Desjardins C.A."/>
            <person name="Champion M.D."/>
            <person name="Holder J.W."/>
            <person name="Muszewska A."/>
            <person name="Goldberg J."/>
            <person name="Bailao A.M."/>
            <person name="Brigido M.M."/>
            <person name="Ferreira M.E."/>
            <person name="Garcia A.M."/>
            <person name="Grynberg M."/>
            <person name="Gujja S."/>
            <person name="Heiman D.I."/>
            <person name="Henn M.R."/>
            <person name="Kodira C.D."/>
            <person name="Leon-Narvaez H."/>
            <person name="Longo L.V."/>
            <person name="Ma L.J."/>
            <person name="Malavazi I."/>
            <person name="Matsuo A.L."/>
            <person name="Morais F.V."/>
            <person name="Pereira M."/>
            <person name="Rodriguez-Brito S."/>
            <person name="Sakthikumar S."/>
            <person name="Salem-Izacc S.M."/>
            <person name="Sykes S.M."/>
            <person name="Teixeira M.M."/>
            <person name="Vallejo M.C."/>
            <person name="Walter M.E."/>
            <person name="Yandava C."/>
            <person name="Young S."/>
            <person name="Zeng Q."/>
            <person name="Zucker J."/>
            <person name="Felipe M.S."/>
            <person name="Goldman G.H."/>
            <person name="Haas B.J."/>
            <person name="McEwen J.G."/>
            <person name="Nino-Vega G."/>
            <person name="Puccia R."/>
            <person name="San-Blas G."/>
            <person name="Soares C.M."/>
            <person name="Birren B.W."/>
            <person name="Cuomo C.A."/>
        </authorList>
    </citation>
    <scope>NUCLEOTIDE SEQUENCE [LARGE SCALE GENOMIC DNA]</scope>
    <source>
        <strain evidence="2">ATCC MYA-826 / Pb01</strain>
    </source>
</reference>
<dbReference type="AlphaFoldDB" id="A0A0A2V108"/>
<accession>A0A0A2V108</accession>
<dbReference type="KEGG" id="pbl:PAAG_11736"/>
<sequence>MEHLDVFVENRFGSALNRNLISDPPYSYARHEENPSRSNIARFVSEIPKSARRIPRKTILVAAASAPAGGHGTTFIQNQRVKAKNPRSGGARSKRTRELIATLFEL</sequence>
<organism evidence="1 2">
    <name type="scientific">Paracoccidioides lutzii (strain ATCC MYA-826 / Pb01)</name>
    <name type="common">Paracoccidioides brasiliensis</name>
    <dbReference type="NCBI Taxonomy" id="502779"/>
    <lineage>
        <taxon>Eukaryota</taxon>
        <taxon>Fungi</taxon>
        <taxon>Dikarya</taxon>
        <taxon>Ascomycota</taxon>
        <taxon>Pezizomycotina</taxon>
        <taxon>Eurotiomycetes</taxon>
        <taxon>Eurotiomycetidae</taxon>
        <taxon>Onygenales</taxon>
        <taxon>Ajellomycetaceae</taxon>
        <taxon>Paracoccidioides</taxon>
    </lineage>
</organism>
<dbReference type="EMBL" id="KN294000">
    <property type="protein sequence ID" value="KGQ01501.1"/>
    <property type="molecule type" value="Genomic_DNA"/>
</dbReference>
<name>A0A0A2V108_PARBA</name>
<protein>
    <submittedName>
        <fullName evidence="1">Uncharacterized protein</fullName>
    </submittedName>
</protein>
<dbReference type="RefSeq" id="XP_002794149.2">
    <property type="nucleotide sequence ID" value="XM_002794103.2"/>
</dbReference>
<proteinExistence type="predicted"/>
<evidence type="ECO:0000313" key="2">
    <source>
        <dbReference type="Proteomes" id="UP000002059"/>
    </source>
</evidence>
<dbReference type="HOGENOM" id="CLU_2306914_0_0_1"/>
<keyword evidence="2" id="KW-1185">Reference proteome</keyword>
<dbReference type="OMA" id="YSYARHE"/>
<evidence type="ECO:0000313" key="1">
    <source>
        <dbReference type="EMBL" id="KGQ01501.1"/>
    </source>
</evidence>
<dbReference type="VEuPathDB" id="FungiDB:PAAG_11736"/>